<dbReference type="AlphaFoldDB" id="A0A081CAQ2"/>
<evidence type="ECO:0000313" key="3">
    <source>
        <dbReference type="EMBL" id="GAK61657.1"/>
    </source>
</evidence>
<evidence type="ECO:0000256" key="2">
    <source>
        <dbReference type="SAM" id="Phobius"/>
    </source>
</evidence>
<keyword evidence="2" id="KW-0812">Transmembrane</keyword>
<dbReference type="EMBL" id="DF820481">
    <property type="protein sequence ID" value="GAK61657.1"/>
    <property type="molecule type" value="Genomic_DNA"/>
</dbReference>
<gene>
    <name evidence="3" type="ORF">U27_01558</name>
</gene>
<name>A0A081CAQ2_VECG1</name>
<reference evidence="3" key="1">
    <citation type="journal article" date="2015" name="PeerJ">
        <title>First genomic representation of candidate bacterial phylum KSB3 points to enhanced environmental sensing as a trigger of wastewater bulking.</title>
        <authorList>
            <person name="Sekiguchi Y."/>
            <person name="Ohashi A."/>
            <person name="Parks D.H."/>
            <person name="Yamauchi T."/>
            <person name="Tyson G.W."/>
            <person name="Hugenholtz P."/>
        </authorList>
    </citation>
    <scope>NUCLEOTIDE SEQUENCE [LARGE SCALE GENOMIC DNA]</scope>
</reference>
<proteinExistence type="predicted"/>
<accession>A0A081CAQ2</accession>
<organism evidence="3">
    <name type="scientific">Vecturithrix granuli</name>
    <dbReference type="NCBI Taxonomy" id="1499967"/>
    <lineage>
        <taxon>Bacteria</taxon>
        <taxon>Candidatus Moduliflexota</taxon>
        <taxon>Candidatus Vecturitrichia</taxon>
        <taxon>Candidatus Vecturitrichales</taxon>
        <taxon>Candidatus Vecturitrichaceae</taxon>
        <taxon>Candidatus Vecturithrix</taxon>
    </lineage>
</organism>
<keyword evidence="4" id="KW-1185">Reference proteome</keyword>
<dbReference type="Proteomes" id="UP000030661">
    <property type="component" value="Unassembled WGS sequence"/>
</dbReference>
<keyword evidence="2" id="KW-1133">Transmembrane helix</keyword>
<keyword evidence="2" id="KW-0472">Membrane</keyword>
<evidence type="ECO:0000313" key="4">
    <source>
        <dbReference type="Proteomes" id="UP000030661"/>
    </source>
</evidence>
<dbReference type="HOGENOM" id="CLU_1212866_0_0_0"/>
<feature type="region of interest" description="Disordered" evidence="1">
    <location>
        <begin position="204"/>
        <end position="228"/>
    </location>
</feature>
<protein>
    <submittedName>
        <fullName evidence="3">Uncharacterized protein</fullName>
    </submittedName>
</protein>
<dbReference type="eggNOG" id="ENOG5031G8U">
    <property type="taxonomic scope" value="Bacteria"/>
</dbReference>
<dbReference type="PROSITE" id="PS51257">
    <property type="entry name" value="PROKAR_LIPOPROTEIN"/>
    <property type="match status" value="1"/>
</dbReference>
<evidence type="ECO:0000256" key="1">
    <source>
        <dbReference type="SAM" id="MobiDB-lite"/>
    </source>
</evidence>
<sequence>MKIYKGLIGRIVVLVIVSSLMSVFACYSITNAETVLKEKATLEEITAFFTEQGKTVVTFVGYSGAGYEDPQAMLQQAKTVLGTLEPAATIINIGATPDGIGAIYPLAKQQGFMTTGIVSSQALEYEVAVSPDVDYVFFVEDETWGGFLEGTEQLSPTSEAMVAVSETMIGIGGGAVSRDEMIAAGRAGKKVQFIPADMNHERAKEKARKKGQPEPTDFHGEAHQIFGK</sequence>
<feature type="transmembrane region" description="Helical" evidence="2">
    <location>
        <begin position="7"/>
        <end position="30"/>
    </location>
</feature>